<accession>A0A481W4H6</accession>
<dbReference type="InterPro" id="IPR024413">
    <property type="entry name" value="Phage_phiKZ_Orf92_int-head"/>
</dbReference>
<keyword evidence="2" id="KW-1185">Reference proteome</keyword>
<proteinExistence type="predicted"/>
<dbReference type="Pfam" id="PF12699">
    <property type="entry name" value="phiKZ_IP"/>
    <property type="match status" value="1"/>
</dbReference>
<organism evidence="1 2">
    <name type="scientific">Pseudomonas phage Psa21</name>
    <dbReference type="NCBI Taxonomy" id="2530023"/>
    <lineage>
        <taxon>Viruses</taxon>
        <taxon>Duplodnaviria</taxon>
        <taxon>Heunggongvirae</taxon>
        <taxon>Uroviricota</taxon>
        <taxon>Caudoviricetes</taxon>
        <taxon>Chimalliviridae</taxon>
        <taxon>Tepukevirus</taxon>
        <taxon>Tepukevirus Psa21</taxon>
    </lineage>
</organism>
<dbReference type="Proteomes" id="UP000294134">
    <property type="component" value="Segment"/>
</dbReference>
<gene>
    <name evidence="1" type="ORF">PSA21_108</name>
</gene>
<sequence>MDFKERLKRLEERRGESSDDWMAKFYQETGGDANESILKIAELLGDSDENMSEEIIDLVGGLEHYQSYESIGDTPFFFTGMEGIGDTVVRIFDRIIAFIKKWIKVLADADFKLSLHAALHTHSLENIRTQMRTTGRKANNRPFFPVYTRVANLSVNYRPITNAPNLVNALTVLRAVADAYFKQHADHVLGQVQQVVIAVAQQKPASFLAEQMKQVSPVNVGTAPIMKLDALQYVSPHLMGGHRFIITNANANSSDPTDNVNGTRVKLEPSQLTPVEAPAAINFEYFDAGMTEAVLSKCDSILTILSESNNGPHRHQRRQALAALLAAVERVNEEIQRNGVRDEESARAVVAVLESYIAWIADPYTSFYAYVLRNVRAALNVCEANIA</sequence>
<name>A0A481W4H6_9CAUD</name>
<evidence type="ECO:0000313" key="2">
    <source>
        <dbReference type="Proteomes" id="UP000294134"/>
    </source>
</evidence>
<reference evidence="1 2" key="1">
    <citation type="submission" date="2019-02" db="EMBL/GenBank/DDBJ databases">
        <authorList>
            <person name="Frampton R.A."/>
            <person name="Wojtus J.K."/>
            <person name="Fineran P.C."/>
            <person name="Hendrickson H.L."/>
        </authorList>
    </citation>
    <scope>NUCLEOTIDE SEQUENCE [LARGE SCALE GENOMIC DNA]</scope>
</reference>
<protein>
    <submittedName>
        <fullName evidence="1">Virion structural protein</fullName>
    </submittedName>
</protein>
<evidence type="ECO:0000313" key="1">
    <source>
        <dbReference type="EMBL" id="QBJ02636.1"/>
    </source>
</evidence>
<dbReference type="EMBL" id="MK552327">
    <property type="protein sequence ID" value="QBJ02636.1"/>
    <property type="molecule type" value="Genomic_DNA"/>
</dbReference>